<comment type="caution">
    <text evidence="9">The sequence shown here is derived from an EMBL/GenBank/DDBJ whole genome shotgun (WGS) entry which is preliminary data.</text>
</comment>
<dbReference type="PANTHER" id="PTHR33908">
    <property type="entry name" value="MANNOSYLTRANSFERASE YKCB-RELATED"/>
    <property type="match status" value="1"/>
</dbReference>
<evidence type="ECO:0000256" key="1">
    <source>
        <dbReference type="ARBA" id="ARBA00004651"/>
    </source>
</evidence>
<evidence type="ECO:0000256" key="7">
    <source>
        <dbReference type="ARBA" id="ARBA00023136"/>
    </source>
</evidence>
<gene>
    <name evidence="9" type="ORF">Sru01_00360</name>
</gene>
<feature type="transmembrane region" description="Helical" evidence="8">
    <location>
        <begin position="401"/>
        <end position="422"/>
    </location>
</feature>
<keyword evidence="2" id="KW-1003">Cell membrane</keyword>
<feature type="transmembrane region" description="Helical" evidence="8">
    <location>
        <begin position="187"/>
        <end position="207"/>
    </location>
</feature>
<dbReference type="Proteomes" id="UP000655287">
    <property type="component" value="Unassembled WGS sequence"/>
</dbReference>
<feature type="transmembrane region" description="Helical" evidence="8">
    <location>
        <begin position="28"/>
        <end position="48"/>
    </location>
</feature>
<dbReference type="GO" id="GO:0016763">
    <property type="term" value="F:pentosyltransferase activity"/>
    <property type="evidence" value="ECO:0007669"/>
    <property type="project" value="TreeGrafter"/>
</dbReference>
<comment type="subcellular location">
    <subcellularLocation>
        <location evidence="1">Cell membrane</location>
        <topology evidence="1">Multi-pass membrane protein</topology>
    </subcellularLocation>
</comment>
<keyword evidence="7 8" id="KW-0472">Membrane</keyword>
<evidence type="ECO:0000256" key="5">
    <source>
        <dbReference type="ARBA" id="ARBA00022692"/>
    </source>
</evidence>
<feature type="transmembrane region" description="Helical" evidence="8">
    <location>
        <begin position="429"/>
        <end position="447"/>
    </location>
</feature>
<evidence type="ECO:0000313" key="9">
    <source>
        <dbReference type="EMBL" id="GII75054.1"/>
    </source>
</evidence>
<dbReference type="EMBL" id="BOOU01000001">
    <property type="protein sequence ID" value="GII75054.1"/>
    <property type="molecule type" value="Genomic_DNA"/>
</dbReference>
<dbReference type="InterPro" id="IPR050297">
    <property type="entry name" value="LipidA_mod_glycosyltrf_83"/>
</dbReference>
<dbReference type="PANTHER" id="PTHR33908:SF11">
    <property type="entry name" value="MEMBRANE PROTEIN"/>
    <property type="match status" value="1"/>
</dbReference>
<protein>
    <recommendedName>
        <fullName evidence="11">Dolichyl-phosphate-mannose-protein mannosyltransferase</fullName>
    </recommendedName>
</protein>
<sequence length="476" mass="50958">MTGTETTEAVAEAGPGARPVRGGPQTFLRAHLVFLVALAAGAALRLLAMLGYRPALWFWADSLVYVQAALEVHPLESRPSGYPFFLWLLRPLESFTAVVAVQHLLGLGMAGCVYAVLRRRARLPGWGATLAALPVLLDVHMVQLEHLIMADLLFAFLVTVAVTVLLWRDRPGVWTTVGVGVLLTGATLARTVGLAVLAVVVVCLLLARAGWRPVLACALTAAVGLGGYAVWYRADYGTFGLGQSNLWLWARTMSFADCAVMRPAGEERRLCPDEPVAARPAPPVYIWDADSPIAGVGKDADRERLSGAFAKLAIRSQPADFLRTGLGDALWSFEWTRRVYPAPGPQSAYVFPASVKPFTGKTASAGRSAPELTAAYQGVRADTSVVAPYAGWLRAYQEQGYLRGPFLAAILLAGLAGVLARWRRLGGPVLLPWAVAMTCLLLPPLIAAFDHRYVLPAVPVACLAAGLAFASRNRSA</sequence>
<evidence type="ECO:0000313" key="10">
    <source>
        <dbReference type="Proteomes" id="UP000655287"/>
    </source>
</evidence>
<accession>A0A919QVS0</accession>
<dbReference type="GO" id="GO:0005886">
    <property type="term" value="C:plasma membrane"/>
    <property type="evidence" value="ECO:0007669"/>
    <property type="project" value="UniProtKB-SubCell"/>
</dbReference>
<feature type="transmembrane region" description="Helical" evidence="8">
    <location>
        <begin position="453"/>
        <end position="470"/>
    </location>
</feature>
<keyword evidence="10" id="KW-1185">Reference proteome</keyword>
<proteinExistence type="predicted"/>
<evidence type="ECO:0000256" key="8">
    <source>
        <dbReference type="SAM" id="Phobius"/>
    </source>
</evidence>
<organism evidence="9 10">
    <name type="scientific">Sphaerisporangium rufum</name>
    <dbReference type="NCBI Taxonomy" id="1381558"/>
    <lineage>
        <taxon>Bacteria</taxon>
        <taxon>Bacillati</taxon>
        <taxon>Actinomycetota</taxon>
        <taxon>Actinomycetes</taxon>
        <taxon>Streptosporangiales</taxon>
        <taxon>Streptosporangiaceae</taxon>
        <taxon>Sphaerisporangium</taxon>
    </lineage>
</organism>
<evidence type="ECO:0000256" key="6">
    <source>
        <dbReference type="ARBA" id="ARBA00022989"/>
    </source>
</evidence>
<name>A0A919QVS0_9ACTN</name>
<evidence type="ECO:0000256" key="3">
    <source>
        <dbReference type="ARBA" id="ARBA00022676"/>
    </source>
</evidence>
<keyword evidence="3" id="KW-0328">Glycosyltransferase</keyword>
<feature type="transmembrane region" description="Helical" evidence="8">
    <location>
        <begin position="95"/>
        <end position="117"/>
    </location>
</feature>
<evidence type="ECO:0000256" key="2">
    <source>
        <dbReference type="ARBA" id="ARBA00022475"/>
    </source>
</evidence>
<feature type="transmembrane region" description="Helical" evidence="8">
    <location>
        <begin position="214"/>
        <end position="232"/>
    </location>
</feature>
<keyword evidence="4" id="KW-0808">Transferase</keyword>
<dbReference type="RefSeq" id="WP_203981725.1">
    <property type="nucleotide sequence ID" value="NZ_BOOU01000001.1"/>
</dbReference>
<evidence type="ECO:0008006" key="11">
    <source>
        <dbReference type="Google" id="ProtNLM"/>
    </source>
</evidence>
<feature type="transmembrane region" description="Helical" evidence="8">
    <location>
        <begin position="147"/>
        <end position="167"/>
    </location>
</feature>
<keyword evidence="6 8" id="KW-1133">Transmembrane helix</keyword>
<keyword evidence="5 8" id="KW-0812">Transmembrane</keyword>
<dbReference type="AlphaFoldDB" id="A0A919QVS0"/>
<evidence type="ECO:0000256" key="4">
    <source>
        <dbReference type="ARBA" id="ARBA00022679"/>
    </source>
</evidence>
<dbReference type="GO" id="GO:0009103">
    <property type="term" value="P:lipopolysaccharide biosynthetic process"/>
    <property type="evidence" value="ECO:0007669"/>
    <property type="project" value="UniProtKB-ARBA"/>
</dbReference>
<reference evidence="9" key="1">
    <citation type="submission" date="2021-01" db="EMBL/GenBank/DDBJ databases">
        <title>Whole genome shotgun sequence of Sphaerisporangium rufum NBRC 109079.</title>
        <authorList>
            <person name="Komaki H."/>
            <person name="Tamura T."/>
        </authorList>
    </citation>
    <scope>NUCLEOTIDE SEQUENCE</scope>
    <source>
        <strain evidence="9">NBRC 109079</strain>
    </source>
</reference>